<evidence type="ECO:0000259" key="3">
    <source>
        <dbReference type="PROSITE" id="PS51253"/>
    </source>
</evidence>
<comment type="caution">
    <text evidence="4">The sequence shown here is derived from an EMBL/GenBank/DDBJ whole genome shotgun (WGS) entry which is preliminary data.</text>
</comment>
<name>A0A9P0KPX9_ACAOB</name>
<dbReference type="PANTHER" id="PTHR19303:SF74">
    <property type="entry name" value="POGO TRANSPOSABLE ELEMENT WITH KRAB DOMAIN"/>
    <property type="match status" value="1"/>
</dbReference>
<feature type="domain" description="HTH CENPB-type" evidence="3">
    <location>
        <begin position="84"/>
        <end position="161"/>
    </location>
</feature>
<gene>
    <name evidence="4" type="ORF">ACAOBT_LOCUS11390</name>
</gene>
<protein>
    <recommendedName>
        <fullName evidence="3">HTH CENPB-type domain-containing protein</fullName>
    </recommendedName>
</protein>
<reference evidence="4" key="1">
    <citation type="submission" date="2022-03" db="EMBL/GenBank/DDBJ databases">
        <authorList>
            <person name="Sayadi A."/>
        </authorList>
    </citation>
    <scope>NUCLEOTIDE SEQUENCE</scope>
</reference>
<evidence type="ECO:0000313" key="4">
    <source>
        <dbReference type="EMBL" id="CAH1974985.1"/>
    </source>
</evidence>
<dbReference type="InterPro" id="IPR006600">
    <property type="entry name" value="HTH_CenpB_DNA-bd_dom"/>
</dbReference>
<sequence length="566" mass="63460">MYSESNDNEQKHVTIANLNKTLKEKELASIINSSLQRVLPTIGFKYKKDVAILCQNSYRKMHSKIRVPTTTLRRRKLRENVKKGPLGPSSTLGEAAEEKLTKHILKLQKNGFSPTRTDVRSMAFKLAEQLGIKHNFNKESRLAGFPWLQLFLQRNPGLSVRKAEGVSINRSLGMNKKDIEAYFQMLENTLIEIENDLMNKPGHIYNMDETGLQLNNRSGHVIVKKGSKNIASISSGEKGETIKVIACCNAKGVFLPPTCVMKGKNKKQEFEDGMPPGSLVYMSERSAYVNSDIFFHWLKDQFVPRKPTGAVFLLLDGHASHCNTVEMLEYCVEHNIILLCLPSHTTQFLQPLDRCFFRSLKLNYCSACNLNIKNNPRRKLTRLQFGKLLAEGWNKSATVNNGTSSFKATGIMPFNPSAIPDDAYLTEINSVLEAPHAGKNKQIPDDSSQSFNKALSHDDQQPCCSWQTEDDSVPEKQNESVVETNANTPVKSTPGKMLDIISPVPVVSADVNSVRKRSKQLAEILTTETTIGRCATREAWSQVCCELREDFKEVESKEKNESGAFA</sequence>
<evidence type="ECO:0000256" key="1">
    <source>
        <dbReference type="ARBA" id="ARBA00023125"/>
    </source>
</evidence>
<keyword evidence="5" id="KW-1185">Reference proteome</keyword>
<dbReference type="AlphaFoldDB" id="A0A9P0KPX9"/>
<dbReference type="OrthoDB" id="6779830at2759"/>
<dbReference type="PROSITE" id="PS51253">
    <property type="entry name" value="HTH_CENPB"/>
    <property type="match status" value="1"/>
</dbReference>
<dbReference type="GO" id="GO:0005634">
    <property type="term" value="C:nucleus"/>
    <property type="evidence" value="ECO:0007669"/>
    <property type="project" value="TreeGrafter"/>
</dbReference>
<dbReference type="Proteomes" id="UP001152888">
    <property type="component" value="Unassembled WGS sequence"/>
</dbReference>
<dbReference type="InterPro" id="IPR036397">
    <property type="entry name" value="RNaseH_sf"/>
</dbReference>
<dbReference type="EMBL" id="CAKOFQ010006831">
    <property type="protein sequence ID" value="CAH1974985.1"/>
    <property type="molecule type" value="Genomic_DNA"/>
</dbReference>
<dbReference type="PANTHER" id="PTHR19303">
    <property type="entry name" value="TRANSPOSON"/>
    <property type="match status" value="1"/>
</dbReference>
<feature type="compositionally biased region" description="Polar residues" evidence="2">
    <location>
        <begin position="479"/>
        <end position="490"/>
    </location>
</feature>
<keyword evidence="1" id="KW-0238">DNA-binding</keyword>
<proteinExistence type="predicted"/>
<dbReference type="InterPro" id="IPR050863">
    <property type="entry name" value="CenT-Element_Derived"/>
</dbReference>
<dbReference type="Pfam" id="PF03184">
    <property type="entry name" value="DDE_1"/>
    <property type="match status" value="1"/>
</dbReference>
<organism evidence="4 5">
    <name type="scientific">Acanthoscelides obtectus</name>
    <name type="common">Bean weevil</name>
    <name type="synonym">Bruchus obtectus</name>
    <dbReference type="NCBI Taxonomy" id="200917"/>
    <lineage>
        <taxon>Eukaryota</taxon>
        <taxon>Metazoa</taxon>
        <taxon>Ecdysozoa</taxon>
        <taxon>Arthropoda</taxon>
        <taxon>Hexapoda</taxon>
        <taxon>Insecta</taxon>
        <taxon>Pterygota</taxon>
        <taxon>Neoptera</taxon>
        <taxon>Endopterygota</taxon>
        <taxon>Coleoptera</taxon>
        <taxon>Polyphaga</taxon>
        <taxon>Cucujiformia</taxon>
        <taxon>Chrysomeloidea</taxon>
        <taxon>Chrysomelidae</taxon>
        <taxon>Bruchinae</taxon>
        <taxon>Bruchini</taxon>
        <taxon>Acanthoscelides</taxon>
    </lineage>
</organism>
<dbReference type="GO" id="GO:0003677">
    <property type="term" value="F:DNA binding"/>
    <property type="evidence" value="ECO:0007669"/>
    <property type="project" value="UniProtKB-KW"/>
</dbReference>
<dbReference type="InterPro" id="IPR004875">
    <property type="entry name" value="DDE_SF_endonuclease_dom"/>
</dbReference>
<evidence type="ECO:0000256" key="2">
    <source>
        <dbReference type="SAM" id="MobiDB-lite"/>
    </source>
</evidence>
<feature type="region of interest" description="Disordered" evidence="2">
    <location>
        <begin position="437"/>
        <end position="490"/>
    </location>
</feature>
<accession>A0A9P0KPX9</accession>
<dbReference type="Gene3D" id="3.30.420.10">
    <property type="entry name" value="Ribonuclease H-like superfamily/Ribonuclease H"/>
    <property type="match status" value="1"/>
</dbReference>
<evidence type="ECO:0000313" key="5">
    <source>
        <dbReference type="Proteomes" id="UP001152888"/>
    </source>
</evidence>